<name>A0DJ94_PARTE</name>
<dbReference type="RefSeq" id="XP_001450508.1">
    <property type="nucleotide sequence ID" value="XM_001450471.2"/>
</dbReference>
<proteinExistence type="predicted"/>
<dbReference type="EMBL" id="CT868454">
    <property type="protein sequence ID" value="CAK83111.1"/>
    <property type="molecule type" value="Genomic_DNA"/>
</dbReference>
<keyword evidence="2" id="KW-1185">Reference proteome</keyword>
<gene>
    <name evidence="1" type="ORF">GSPATT00039524001</name>
</gene>
<evidence type="ECO:0000313" key="2">
    <source>
        <dbReference type="Proteomes" id="UP000000600"/>
    </source>
</evidence>
<reference evidence="1 2" key="1">
    <citation type="journal article" date="2006" name="Nature">
        <title>Global trends of whole-genome duplications revealed by the ciliate Paramecium tetraurelia.</title>
        <authorList>
            <consortium name="Genoscope"/>
            <person name="Aury J.-M."/>
            <person name="Jaillon O."/>
            <person name="Duret L."/>
            <person name="Noel B."/>
            <person name="Jubin C."/>
            <person name="Porcel B.M."/>
            <person name="Segurens B."/>
            <person name="Daubin V."/>
            <person name="Anthouard V."/>
            <person name="Aiach N."/>
            <person name="Arnaiz O."/>
            <person name="Billaut A."/>
            <person name="Beisson J."/>
            <person name="Blanc I."/>
            <person name="Bouhouche K."/>
            <person name="Camara F."/>
            <person name="Duharcourt S."/>
            <person name="Guigo R."/>
            <person name="Gogendeau D."/>
            <person name="Katinka M."/>
            <person name="Keller A.-M."/>
            <person name="Kissmehl R."/>
            <person name="Klotz C."/>
            <person name="Koll F."/>
            <person name="Le Moue A."/>
            <person name="Lepere C."/>
            <person name="Malinsky S."/>
            <person name="Nowacki M."/>
            <person name="Nowak J.K."/>
            <person name="Plattner H."/>
            <person name="Poulain J."/>
            <person name="Ruiz F."/>
            <person name="Serrano V."/>
            <person name="Zagulski M."/>
            <person name="Dessen P."/>
            <person name="Betermier M."/>
            <person name="Weissenbach J."/>
            <person name="Scarpelli C."/>
            <person name="Schachter V."/>
            <person name="Sperling L."/>
            <person name="Meyer E."/>
            <person name="Cohen J."/>
            <person name="Wincker P."/>
        </authorList>
    </citation>
    <scope>NUCLEOTIDE SEQUENCE [LARGE SCALE GENOMIC DNA]</scope>
    <source>
        <strain evidence="1 2">Stock d4-2</strain>
    </source>
</reference>
<protein>
    <submittedName>
        <fullName evidence="1">Uncharacterized protein</fullName>
    </submittedName>
</protein>
<dbReference type="GeneID" id="5036293"/>
<dbReference type="AlphaFoldDB" id="A0DJ94"/>
<dbReference type="InParanoid" id="A0DJ94"/>
<feature type="non-terminal residue" evidence="1">
    <location>
        <position position="88"/>
    </location>
</feature>
<evidence type="ECO:0000313" key="1">
    <source>
        <dbReference type="EMBL" id="CAK83111.1"/>
    </source>
</evidence>
<organism evidence="1 2">
    <name type="scientific">Paramecium tetraurelia</name>
    <dbReference type="NCBI Taxonomy" id="5888"/>
    <lineage>
        <taxon>Eukaryota</taxon>
        <taxon>Sar</taxon>
        <taxon>Alveolata</taxon>
        <taxon>Ciliophora</taxon>
        <taxon>Intramacronucleata</taxon>
        <taxon>Oligohymenophorea</taxon>
        <taxon>Peniculida</taxon>
        <taxon>Parameciidae</taxon>
        <taxon>Paramecium</taxon>
    </lineage>
</organism>
<dbReference type="HOGENOM" id="CLU_2475768_0_0_1"/>
<accession>A0DJ94</accession>
<sequence length="88" mass="10069">MQRSSCKPFVSVFNNCQVPRQIVVVVAYQVHMGYLLLIQVGLNVNCNNVCHNHTQETQNGSLLQRLNPKILRQSHLLIEQLNVNIVFL</sequence>
<dbReference type="KEGG" id="ptm:GSPATT00039524001"/>
<dbReference type="Proteomes" id="UP000000600">
    <property type="component" value="Unassembled WGS sequence"/>
</dbReference>